<sequence length="156" mass="17653">MALNTEVITLSDSVISSVTIYRWKLFANQYATVILFRSHCVAIIYLANNSHESFRVSNEDDLLIQVVITDHLRREIPIMQPSNSREKRNDGEIMTVASGANEEWSACNQYRGPSVCTGTETYMGTNRNLNVCGEEFKRLDGDLQGHGDIHEDEKLL</sequence>
<dbReference type="AlphaFoldDB" id="A0A498SQI3"/>
<name>A0A498SQI3_ACAVI</name>
<dbReference type="Proteomes" id="UP000276991">
    <property type="component" value="Unassembled WGS sequence"/>
</dbReference>
<dbReference type="EMBL" id="UPTC01003696">
    <property type="protein sequence ID" value="VBB34566.1"/>
    <property type="molecule type" value="Genomic_DNA"/>
</dbReference>
<accession>A0A498SQI3</accession>
<reference evidence="1 2" key="1">
    <citation type="submission" date="2018-08" db="EMBL/GenBank/DDBJ databases">
        <authorList>
            <person name="Laetsch R D."/>
            <person name="Stevens L."/>
            <person name="Kumar S."/>
            <person name="Blaxter L. M."/>
        </authorList>
    </citation>
    <scope>NUCLEOTIDE SEQUENCE [LARGE SCALE GENOMIC DNA]</scope>
</reference>
<keyword evidence="2" id="KW-1185">Reference proteome</keyword>
<proteinExistence type="predicted"/>
<evidence type="ECO:0000313" key="2">
    <source>
        <dbReference type="Proteomes" id="UP000276991"/>
    </source>
</evidence>
<evidence type="ECO:0000313" key="1">
    <source>
        <dbReference type="EMBL" id="VBB34566.1"/>
    </source>
</evidence>
<organism evidence="1 2">
    <name type="scientific">Acanthocheilonema viteae</name>
    <name type="common">Filarial nematode worm</name>
    <name type="synonym">Dipetalonema viteae</name>
    <dbReference type="NCBI Taxonomy" id="6277"/>
    <lineage>
        <taxon>Eukaryota</taxon>
        <taxon>Metazoa</taxon>
        <taxon>Ecdysozoa</taxon>
        <taxon>Nematoda</taxon>
        <taxon>Chromadorea</taxon>
        <taxon>Rhabditida</taxon>
        <taxon>Spirurina</taxon>
        <taxon>Spiruromorpha</taxon>
        <taxon>Filarioidea</taxon>
        <taxon>Onchocercidae</taxon>
        <taxon>Acanthocheilonema</taxon>
    </lineage>
</organism>
<gene>
    <name evidence="1" type="ORF">NAV_LOCUS9357</name>
</gene>
<protein>
    <submittedName>
        <fullName evidence="1">Uncharacterized protein</fullName>
    </submittedName>
</protein>